<accession>A0ABM2Z0G0</accession>
<evidence type="ECO:0000256" key="1">
    <source>
        <dbReference type="ARBA" id="ARBA00022737"/>
    </source>
</evidence>
<dbReference type="RefSeq" id="XP_040936218.1">
    <property type="nucleotide sequence ID" value="XM_041080284.1"/>
</dbReference>
<gene>
    <name evidence="7" type="primary">LOC107935771</name>
</gene>
<keyword evidence="2" id="KW-0547">Nucleotide-binding</keyword>
<keyword evidence="3" id="KW-0611">Plant defense</keyword>
<organism evidence="6 7">
    <name type="scientific">Gossypium hirsutum</name>
    <name type="common">Upland cotton</name>
    <name type="synonym">Gossypium mexicanum</name>
    <dbReference type="NCBI Taxonomy" id="3635"/>
    <lineage>
        <taxon>Eukaryota</taxon>
        <taxon>Viridiplantae</taxon>
        <taxon>Streptophyta</taxon>
        <taxon>Embryophyta</taxon>
        <taxon>Tracheophyta</taxon>
        <taxon>Spermatophyta</taxon>
        <taxon>Magnoliopsida</taxon>
        <taxon>eudicotyledons</taxon>
        <taxon>Gunneridae</taxon>
        <taxon>Pentapetalae</taxon>
        <taxon>rosids</taxon>
        <taxon>malvids</taxon>
        <taxon>Malvales</taxon>
        <taxon>Malvaceae</taxon>
        <taxon>Malvoideae</taxon>
        <taxon>Gossypium</taxon>
    </lineage>
</organism>
<evidence type="ECO:0000259" key="5">
    <source>
        <dbReference type="Pfam" id="PF18052"/>
    </source>
</evidence>
<proteinExistence type="predicted"/>
<keyword evidence="1" id="KW-0677">Repeat</keyword>
<protein>
    <submittedName>
        <fullName evidence="7">Disease resistance RPP13-like protein 1 isoform X2</fullName>
    </submittedName>
</protein>
<evidence type="ECO:0000313" key="6">
    <source>
        <dbReference type="Proteomes" id="UP000818029"/>
    </source>
</evidence>
<keyword evidence="6" id="KW-1185">Reference proteome</keyword>
<reference evidence="7" key="2">
    <citation type="submission" date="2025-08" db="UniProtKB">
        <authorList>
            <consortium name="RefSeq"/>
        </authorList>
    </citation>
    <scope>IDENTIFICATION</scope>
</reference>
<dbReference type="Gene3D" id="1.20.5.4130">
    <property type="match status" value="1"/>
</dbReference>
<name>A0ABM2Z0G0_GOSHI</name>
<sequence length="158" mass="18251">MYVFKSVVHLVPIISVLLLQFQRSMADAIAFNLSTELITKLSSHAFSQIGLRWNLKHDIDDLKRTVYTIKDVLLDAVEKSVTDELLKFWVEEVIDALYDADDLLDDFSTEALRKDLMSGNKLTKEACLMMMLGLLNLVPMQDMQRWPCKEKWQQAVEL</sequence>
<keyword evidence="4" id="KW-0732">Signal</keyword>
<evidence type="ECO:0000256" key="3">
    <source>
        <dbReference type="ARBA" id="ARBA00022821"/>
    </source>
</evidence>
<dbReference type="Proteomes" id="UP000818029">
    <property type="component" value="Chromosome A11"/>
</dbReference>
<dbReference type="InterPro" id="IPR041118">
    <property type="entry name" value="Rx_N"/>
</dbReference>
<feature type="signal peptide" evidence="4">
    <location>
        <begin position="1"/>
        <end position="26"/>
    </location>
</feature>
<dbReference type="GeneID" id="107935771"/>
<feature type="chain" id="PRO_5046058001" evidence="4">
    <location>
        <begin position="27"/>
        <end position="158"/>
    </location>
</feature>
<feature type="domain" description="Disease resistance N-terminal" evidence="5">
    <location>
        <begin position="37"/>
        <end position="119"/>
    </location>
</feature>
<evidence type="ECO:0000313" key="7">
    <source>
        <dbReference type="RefSeq" id="XP_040936218.1"/>
    </source>
</evidence>
<reference evidence="6" key="1">
    <citation type="journal article" date="2020" name="Nat. Genet.">
        <title>Genomic diversifications of five Gossypium allopolyploid species and their impact on cotton improvement.</title>
        <authorList>
            <person name="Chen Z.J."/>
            <person name="Sreedasyam A."/>
            <person name="Ando A."/>
            <person name="Song Q."/>
            <person name="De Santiago L.M."/>
            <person name="Hulse-Kemp A.M."/>
            <person name="Ding M."/>
            <person name="Ye W."/>
            <person name="Kirkbride R.C."/>
            <person name="Jenkins J."/>
            <person name="Plott C."/>
            <person name="Lovell J."/>
            <person name="Lin Y.M."/>
            <person name="Vaughn R."/>
            <person name="Liu B."/>
            <person name="Simpson S."/>
            <person name="Scheffler B.E."/>
            <person name="Wen L."/>
            <person name="Saski C.A."/>
            <person name="Grover C.E."/>
            <person name="Hu G."/>
            <person name="Conover J.L."/>
            <person name="Carlson J.W."/>
            <person name="Shu S."/>
            <person name="Boston L.B."/>
            <person name="Williams M."/>
            <person name="Peterson D.G."/>
            <person name="McGee K."/>
            <person name="Jones D.C."/>
            <person name="Wendel J.F."/>
            <person name="Stelly D.M."/>
            <person name="Grimwood J."/>
            <person name="Schmutz J."/>
        </authorList>
    </citation>
    <scope>NUCLEOTIDE SEQUENCE [LARGE SCALE GENOMIC DNA]</scope>
    <source>
        <strain evidence="6">cv. TM-1</strain>
    </source>
</reference>
<evidence type="ECO:0000256" key="4">
    <source>
        <dbReference type="SAM" id="SignalP"/>
    </source>
</evidence>
<evidence type="ECO:0000256" key="2">
    <source>
        <dbReference type="ARBA" id="ARBA00022741"/>
    </source>
</evidence>
<dbReference type="Pfam" id="PF18052">
    <property type="entry name" value="Rx_N"/>
    <property type="match status" value="1"/>
</dbReference>